<dbReference type="SMART" id="SM00419">
    <property type="entry name" value="HTH_CRP"/>
    <property type="match status" value="1"/>
</dbReference>
<dbReference type="GO" id="GO:0005829">
    <property type="term" value="C:cytosol"/>
    <property type="evidence" value="ECO:0007669"/>
    <property type="project" value="TreeGrafter"/>
</dbReference>
<dbReference type="PROSITE" id="PS50042">
    <property type="entry name" value="CNMP_BINDING_3"/>
    <property type="match status" value="1"/>
</dbReference>
<dbReference type="Pfam" id="PF13545">
    <property type="entry name" value="HTH_Crp_2"/>
    <property type="match status" value="1"/>
</dbReference>
<dbReference type="PANTHER" id="PTHR24567">
    <property type="entry name" value="CRP FAMILY TRANSCRIPTIONAL REGULATORY PROTEIN"/>
    <property type="match status" value="1"/>
</dbReference>
<proteinExistence type="predicted"/>
<comment type="caution">
    <text evidence="6">The sequence shown here is derived from an EMBL/GenBank/DDBJ whole genome shotgun (WGS) entry which is preliminary data.</text>
</comment>
<feature type="domain" description="Cyclic nucleotide-binding" evidence="4">
    <location>
        <begin position="34"/>
        <end position="110"/>
    </location>
</feature>
<evidence type="ECO:0000256" key="1">
    <source>
        <dbReference type="ARBA" id="ARBA00023015"/>
    </source>
</evidence>
<dbReference type="Gene3D" id="2.60.120.10">
    <property type="entry name" value="Jelly Rolls"/>
    <property type="match status" value="1"/>
</dbReference>
<dbReference type="PANTHER" id="PTHR24567:SF74">
    <property type="entry name" value="HTH-TYPE TRANSCRIPTIONAL REGULATOR ARCR"/>
    <property type="match status" value="1"/>
</dbReference>
<keyword evidence="7" id="KW-1185">Reference proteome</keyword>
<dbReference type="Pfam" id="PF00027">
    <property type="entry name" value="cNMP_binding"/>
    <property type="match status" value="1"/>
</dbReference>
<dbReference type="SUPFAM" id="SSF46785">
    <property type="entry name" value="Winged helix' DNA-binding domain"/>
    <property type="match status" value="1"/>
</dbReference>
<name>A0A2K2U468_9ACTN</name>
<dbReference type="InterPro" id="IPR050397">
    <property type="entry name" value="Env_Response_Regulators"/>
</dbReference>
<dbReference type="RefSeq" id="WP_087196973.1">
    <property type="nucleotide sequence ID" value="NZ_PPEL01000055.1"/>
</dbReference>
<dbReference type="CDD" id="cd00038">
    <property type="entry name" value="CAP_ED"/>
    <property type="match status" value="1"/>
</dbReference>
<keyword evidence="3" id="KW-0804">Transcription</keyword>
<dbReference type="EMBL" id="PPEL01000055">
    <property type="protein sequence ID" value="PNV64980.1"/>
    <property type="molecule type" value="Genomic_DNA"/>
</dbReference>
<dbReference type="InterPro" id="IPR018490">
    <property type="entry name" value="cNMP-bd_dom_sf"/>
</dbReference>
<accession>A0A2K2U468</accession>
<dbReference type="InterPro" id="IPR012318">
    <property type="entry name" value="HTH_CRP"/>
</dbReference>
<sequence length="223" mass="25211">MDAMLPQFIDKGRFPVVFTTEQLLAQEEVRFTRRTYEEGACIFLAEERHRCTYHVVSGLVRLYLTSRDGIVKTLFYHAEGTQFGFQGFKRDRLTRSTAEAATDCEVLAIDFEDLLVLCNRNTDYYLAYIEYLFAIMNSQTEEIASLAFQTGVRRLAELLYALARSGGPVIPYSIDELAEIIGAHRNTVSNSLAHLRKRGLVAGGPRPIAVADVEGLRRYLDEA</sequence>
<dbReference type="InterPro" id="IPR000595">
    <property type="entry name" value="cNMP-bd_dom"/>
</dbReference>
<evidence type="ECO:0000313" key="7">
    <source>
        <dbReference type="Proteomes" id="UP000236488"/>
    </source>
</evidence>
<evidence type="ECO:0000313" key="6">
    <source>
        <dbReference type="EMBL" id="PNV64980.1"/>
    </source>
</evidence>
<dbReference type="InterPro" id="IPR014710">
    <property type="entry name" value="RmlC-like_jellyroll"/>
</dbReference>
<dbReference type="AlphaFoldDB" id="A0A2K2U468"/>
<evidence type="ECO:0000256" key="3">
    <source>
        <dbReference type="ARBA" id="ARBA00023163"/>
    </source>
</evidence>
<evidence type="ECO:0000259" key="5">
    <source>
        <dbReference type="PROSITE" id="PS51063"/>
    </source>
</evidence>
<evidence type="ECO:0000256" key="2">
    <source>
        <dbReference type="ARBA" id="ARBA00023125"/>
    </source>
</evidence>
<reference evidence="6 7" key="1">
    <citation type="journal article" date="2018" name="Int. J. Syst. Evol. Microbiol.">
        <title>Rubneribacter badeniensis gen. nov., sp. nov. and Enteroscipio rubneri gen. nov., sp. nov., new members of the Eggerthellaceae isolated from human faeces.</title>
        <authorList>
            <person name="Danylec N."/>
            <person name="Gobl A."/>
            <person name="Stoll D.A."/>
            <person name="Hetzer B."/>
            <person name="Kulling S.E."/>
            <person name="Huch M."/>
        </authorList>
    </citation>
    <scope>NUCLEOTIDE SEQUENCE [LARGE SCALE GENOMIC DNA]</scope>
    <source>
        <strain evidence="6 7">ResAG-85</strain>
    </source>
</reference>
<dbReference type="PROSITE" id="PS51063">
    <property type="entry name" value="HTH_CRP_2"/>
    <property type="match status" value="1"/>
</dbReference>
<feature type="domain" description="HTH crp-type" evidence="5">
    <location>
        <begin position="149"/>
        <end position="214"/>
    </location>
</feature>
<keyword evidence="2" id="KW-0238">DNA-binding</keyword>
<protein>
    <submittedName>
        <fullName evidence="6">Crp/Fnr family transcriptional regulator</fullName>
    </submittedName>
</protein>
<dbReference type="Proteomes" id="UP000236488">
    <property type="component" value="Unassembled WGS sequence"/>
</dbReference>
<dbReference type="InterPro" id="IPR036390">
    <property type="entry name" value="WH_DNA-bd_sf"/>
</dbReference>
<dbReference type="GO" id="GO:0003700">
    <property type="term" value="F:DNA-binding transcription factor activity"/>
    <property type="evidence" value="ECO:0007669"/>
    <property type="project" value="TreeGrafter"/>
</dbReference>
<keyword evidence="1" id="KW-0805">Transcription regulation</keyword>
<dbReference type="SMART" id="SM00100">
    <property type="entry name" value="cNMP"/>
    <property type="match status" value="1"/>
</dbReference>
<gene>
    <name evidence="6" type="ORF">C2L80_09005</name>
</gene>
<organism evidence="6 7">
    <name type="scientific">Rubneribacter badeniensis</name>
    <dbReference type="NCBI Taxonomy" id="2070688"/>
    <lineage>
        <taxon>Bacteria</taxon>
        <taxon>Bacillati</taxon>
        <taxon>Actinomycetota</taxon>
        <taxon>Coriobacteriia</taxon>
        <taxon>Eggerthellales</taxon>
        <taxon>Eggerthellaceae</taxon>
        <taxon>Rubneribacter</taxon>
    </lineage>
</organism>
<evidence type="ECO:0000259" key="4">
    <source>
        <dbReference type="PROSITE" id="PS50042"/>
    </source>
</evidence>
<dbReference type="GO" id="GO:0003677">
    <property type="term" value="F:DNA binding"/>
    <property type="evidence" value="ECO:0007669"/>
    <property type="project" value="UniProtKB-KW"/>
</dbReference>
<dbReference type="SUPFAM" id="SSF51206">
    <property type="entry name" value="cAMP-binding domain-like"/>
    <property type="match status" value="1"/>
</dbReference>